<dbReference type="Gene3D" id="3.10.350.10">
    <property type="entry name" value="LysM domain"/>
    <property type="match status" value="2"/>
</dbReference>
<protein>
    <submittedName>
        <fullName evidence="3">LysM peptidoglycan-binding domain-containing protein</fullName>
    </submittedName>
</protein>
<feature type="chain" id="PRO_5046479357" evidence="1">
    <location>
        <begin position="28"/>
        <end position="279"/>
    </location>
</feature>
<evidence type="ECO:0000313" key="3">
    <source>
        <dbReference type="EMBL" id="MFD0961499.1"/>
    </source>
</evidence>
<dbReference type="InterPro" id="IPR011055">
    <property type="entry name" value="Dup_hybrid_motif"/>
</dbReference>
<dbReference type="RefSeq" id="WP_377567131.1">
    <property type="nucleotide sequence ID" value="NZ_JBHTJZ010000036.1"/>
</dbReference>
<proteinExistence type="predicted"/>
<evidence type="ECO:0000256" key="1">
    <source>
        <dbReference type="SAM" id="SignalP"/>
    </source>
</evidence>
<feature type="domain" description="LysM" evidence="2">
    <location>
        <begin position="28"/>
        <end position="71"/>
    </location>
</feature>
<dbReference type="Pfam" id="PF01476">
    <property type="entry name" value="LysM"/>
    <property type="match status" value="2"/>
</dbReference>
<accession>A0ABW3HVE6</accession>
<dbReference type="InterPro" id="IPR036779">
    <property type="entry name" value="LysM_dom_sf"/>
</dbReference>
<keyword evidence="4" id="KW-1185">Reference proteome</keyword>
<dbReference type="SUPFAM" id="SSF51261">
    <property type="entry name" value="Duplicated hybrid motif"/>
    <property type="match status" value="1"/>
</dbReference>
<dbReference type="Pfam" id="PF01551">
    <property type="entry name" value="Peptidase_M23"/>
    <property type="match status" value="1"/>
</dbReference>
<keyword evidence="1" id="KW-0732">Signal</keyword>
<evidence type="ECO:0000259" key="2">
    <source>
        <dbReference type="PROSITE" id="PS51782"/>
    </source>
</evidence>
<evidence type="ECO:0000313" key="4">
    <source>
        <dbReference type="Proteomes" id="UP001596989"/>
    </source>
</evidence>
<sequence>MKHKMKKLICMSAMLSVLAASPGIAAAATYTVQPGDSLWKISVKHGTTVEQLMQRNGLNSHNLLVGQTLQVPDPQEYDTISVKSNDTMWKIALRYAVPLDKLIAANPQIPNPNMIWTGLDIRMPKKPAAFANGVFPLKAGTYTEYTNSYAEARSWSPNGEEIRKHEGVDIMANEGAPVYSATSGTIVKAGWNEYGGWRVTIRVDDNTEFYYAHLSGYTSGIKVGAKVSAGQPIGYVGSTGYGPEGTSGKFLPHLHFSIYKRTPSYHSIDPYLYLKWWEL</sequence>
<dbReference type="CDD" id="cd00118">
    <property type="entry name" value="LysM"/>
    <property type="match status" value="2"/>
</dbReference>
<feature type="domain" description="LysM" evidence="2">
    <location>
        <begin position="78"/>
        <end position="123"/>
    </location>
</feature>
<comment type="caution">
    <text evidence="3">The sequence shown here is derived from an EMBL/GenBank/DDBJ whole genome shotgun (WGS) entry which is preliminary data.</text>
</comment>
<dbReference type="PROSITE" id="PS51782">
    <property type="entry name" value="LYSM"/>
    <property type="match status" value="2"/>
</dbReference>
<gene>
    <name evidence="3" type="ORF">ACFQ2I_19275</name>
</gene>
<dbReference type="PANTHER" id="PTHR21666:SF270">
    <property type="entry name" value="MUREIN HYDROLASE ACTIVATOR ENVC"/>
    <property type="match status" value="1"/>
</dbReference>
<dbReference type="SMART" id="SM00257">
    <property type="entry name" value="LysM"/>
    <property type="match status" value="2"/>
</dbReference>
<name>A0ABW3HVE6_9BACL</name>
<dbReference type="InterPro" id="IPR050570">
    <property type="entry name" value="Cell_wall_metabolism_enzyme"/>
</dbReference>
<dbReference type="InterPro" id="IPR018392">
    <property type="entry name" value="LysM"/>
</dbReference>
<organism evidence="3 4">
    <name type="scientific">Paenibacillus chungangensis</name>
    <dbReference type="NCBI Taxonomy" id="696535"/>
    <lineage>
        <taxon>Bacteria</taxon>
        <taxon>Bacillati</taxon>
        <taxon>Bacillota</taxon>
        <taxon>Bacilli</taxon>
        <taxon>Bacillales</taxon>
        <taxon>Paenibacillaceae</taxon>
        <taxon>Paenibacillus</taxon>
    </lineage>
</organism>
<dbReference type="InterPro" id="IPR016047">
    <property type="entry name" value="M23ase_b-sheet_dom"/>
</dbReference>
<dbReference type="EMBL" id="JBHTJZ010000036">
    <property type="protein sequence ID" value="MFD0961499.1"/>
    <property type="molecule type" value="Genomic_DNA"/>
</dbReference>
<dbReference type="CDD" id="cd12797">
    <property type="entry name" value="M23_peptidase"/>
    <property type="match status" value="1"/>
</dbReference>
<dbReference type="PANTHER" id="PTHR21666">
    <property type="entry name" value="PEPTIDASE-RELATED"/>
    <property type="match status" value="1"/>
</dbReference>
<feature type="signal peptide" evidence="1">
    <location>
        <begin position="1"/>
        <end position="27"/>
    </location>
</feature>
<reference evidence="4" key="1">
    <citation type="journal article" date="2019" name="Int. J. Syst. Evol. Microbiol.">
        <title>The Global Catalogue of Microorganisms (GCM) 10K type strain sequencing project: providing services to taxonomists for standard genome sequencing and annotation.</title>
        <authorList>
            <consortium name="The Broad Institute Genomics Platform"/>
            <consortium name="The Broad Institute Genome Sequencing Center for Infectious Disease"/>
            <person name="Wu L."/>
            <person name="Ma J."/>
        </authorList>
    </citation>
    <scope>NUCLEOTIDE SEQUENCE [LARGE SCALE GENOMIC DNA]</scope>
    <source>
        <strain evidence="4">CCUG 59129</strain>
    </source>
</reference>
<dbReference type="Proteomes" id="UP001596989">
    <property type="component" value="Unassembled WGS sequence"/>
</dbReference>
<dbReference type="Gene3D" id="2.70.70.10">
    <property type="entry name" value="Glucose Permease (Domain IIA)"/>
    <property type="match status" value="1"/>
</dbReference>